<protein>
    <submittedName>
        <fullName evidence="1">Uncharacterized protein</fullName>
    </submittedName>
</protein>
<evidence type="ECO:0000313" key="1">
    <source>
        <dbReference type="EMBL" id="MCI30064.1"/>
    </source>
</evidence>
<dbReference type="AlphaFoldDB" id="A0A392R1S8"/>
<dbReference type="Proteomes" id="UP000265520">
    <property type="component" value="Unassembled WGS sequence"/>
</dbReference>
<feature type="non-terminal residue" evidence="1">
    <location>
        <position position="1"/>
    </location>
</feature>
<reference evidence="1 2" key="1">
    <citation type="journal article" date="2018" name="Front. Plant Sci.">
        <title>Red Clover (Trifolium pratense) and Zigzag Clover (T. medium) - A Picture of Genomic Similarities and Differences.</title>
        <authorList>
            <person name="Dluhosova J."/>
            <person name="Istvanek J."/>
            <person name="Nedelnik J."/>
            <person name="Repkova J."/>
        </authorList>
    </citation>
    <scope>NUCLEOTIDE SEQUENCE [LARGE SCALE GENOMIC DNA]</scope>
    <source>
        <strain evidence="2">cv. 10/8</strain>
        <tissue evidence="1">Leaf</tissue>
    </source>
</reference>
<keyword evidence="2" id="KW-1185">Reference proteome</keyword>
<comment type="caution">
    <text evidence="1">The sequence shown here is derived from an EMBL/GenBank/DDBJ whole genome shotgun (WGS) entry which is preliminary data.</text>
</comment>
<sequence length="29" mass="3367">RDEGSLSDALFFVFLLAWLNARLARDWLA</sequence>
<dbReference type="EMBL" id="LXQA010176784">
    <property type="protein sequence ID" value="MCI30064.1"/>
    <property type="molecule type" value="Genomic_DNA"/>
</dbReference>
<accession>A0A392R1S8</accession>
<proteinExistence type="predicted"/>
<organism evidence="1 2">
    <name type="scientific">Trifolium medium</name>
    <dbReference type="NCBI Taxonomy" id="97028"/>
    <lineage>
        <taxon>Eukaryota</taxon>
        <taxon>Viridiplantae</taxon>
        <taxon>Streptophyta</taxon>
        <taxon>Embryophyta</taxon>
        <taxon>Tracheophyta</taxon>
        <taxon>Spermatophyta</taxon>
        <taxon>Magnoliopsida</taxon>
        <taxon>eudicotyledons</taxon>
        <taxon>Gunneridae</taxon>
        <taxon>Pentapetalae</taxon>
        <taxon>rosids</taxon>
        <taxon>fabids</taxon>
        <taxon>Fabales</taxon>
        <taxon>Fabaceae</taxon>
        <taxon>Papilionoideae</taxon>
        <taxon>50 kb inversion clade</taxon>
        <taxon>NPAAA clade</taxon>
        <taxon>Hologalegina</taxon>
        <taxon>IRL clade</taxon>
        <taxon>Trifolieae</taxon>
        <taxon>Trifolium</taxon>
    </lineage>
</organism>
<name>A0A392R1S8_9FABA</name>
<evidence type="ECO:0000313" key="2">
    <source>
        <dbReference type="Proteomes" id="UP000265520"/>
    </source>
</evidence>